<dbReference type="RefSeq" id="WP_238275327.1">
    <property type="nucleotide sequence ID" value="NZ_BPQR01000031.1"/>
</dbReference>
<name>A0ABQ4SXK8_9HYPH</name>
<dbReference type="EMBL" id="BPQR01000031">
    <property type="protein sequence ID" value="GJE06564.1"/>
    <property type="molecule type" value="Genomic_DNA"/>
</dbReference>
<evidence type="ECO:0000256" key="1">
    <source>
        <dbReference type="SAM" id="SignalP"/>
    </source>
</evidence>
<sequence>MQTFRPLAALALGLTMASAGTAALAETTVTRSETAASGKSVRLVLAPNLKKDCAVGPMPEFRIVTAPKNGSIVTKTGKTKTPASYRCPNKEAAVQALFYQSKAGFTGSDEVTVEVKNADGAVQTQNIRLTVEAGSGKKDDAKKDSTDL</sequence>
<dbReference type="Proteomes" id="UP001055102">
    <property type="component" value="Unassembled WGS sequence"/>
</dbReference>
<evidence type="ECO:0008006" key="4">
    <source>
        <dbReference type="Google" id="ProtNLM"/>
    </source>
</evidence>
<feature type="signal peptide" evidence="1">
    <location>
        <begin position="1"/>
        <end position="25"/>
    </location>
</feature>
<feature type="chain" id="PRO_5045551039" description="4-aminobutyrate aminotransferase" evidence="1">
    <location>
        <begin position="26"/>
        <end position="148"/>
    </location>
</feature>
<organism evidence="2 3">
    <name type="scientific">Methylobacterium jeotgali</name>
    <dbReference type="NCBI Taxonomy" id="381630"/>
    <lineage>
        <taxon>Bacteria</taxon>
        <taxon>Pseudomonadati</taxon>
        <taxon>Pseudomonadota</taxon>
        <taxon>Alphaproteobacteria</taxon>
        <taxon>Hyphomicrobiales</taxon>
        <taxon>Methylobacteriaceae</taxon>
        <taxon>Methylobacterium</taxon>
    </lineage>
</organism>
<keyword evidence="1" id="KW-0732">Signal</keyword>
<proteinExistence type="predicted"/>
<reference evidence="2" key="2">
    <citation type="submission" date="2021-08" db="EMBL/GenBank/DDBJ databases">
        <authorList>
            <person name="Tani A."/>
            <person name="Ola A."/>
            <person name="Ogura Y."/>
            <person name="Katsura K."/>
            <person name="Hayashi T."/>
        </authorList>
    </citation>
    <scope>NUCLEOTIDE SEQUENCE</scope>
    <source>
        <strain evidence="2">LMG 23639</strain>
    </source>
</reference>
<reference evidence="2" key="1">
    <citation type="journal article" date="2021" name="Front. Microbiol.">
        <title>Comprehensive Comparative Genomics and Phenotyping of Methylobacterium Species.</title>
        <authorList>
            <person name="Alessa O."/>
            <person name="Ogura Y."/>
            <person name="Fujitani Y."/>
            <person name="Takami H."/>
            <person name="Hayashi T."/>
            <person name="Sahin N."/>
            <person name="Tani A."/>
        </authorList>
    </citation>
    <scope>NUCLEOTIDE SEQUENCE</scope>
    <source>
        <strain evidence="2">LMG 23639</strain>
    </source>
</reference>
<gene>
    <name evidence="2" type="ORF">AOPFMNJM_1886</name>
</gene>
<protein>
    <recommendedName>
        <fullName evidence="4">4-aminobutyrate aminotransferase</fullName>
    </recommendedName>
</protein>
<evidence type="ECO:0000313" key="2">
    <source>
        <dbReference type="EMBL" id="GJE06564.1"/>
    </source>
</evidence>
<accession>A0ABQ4SXK8</accession>
<keyword evidence="3" id="KW-1185">Reference proteome</keyword>
<evidence type="ECO:0000313" key="3">
    <source>
        <dbReference type="Proteomes" id="UP001055102"/>
    </source>
</evidence>
<comment type="caution">
    <text evidence="2">The sequence shown here is derived from an EMBL/GenBank/DDBJ whole genome shotgun (WGS) entry which is preliminary data.</text>
</comment>